<keyword evidence="3" id="KW-1185">Reference proteome</keyword>
<organism evidence="2 3">
    <name type="scientific">Pseudoalteromonas phenolica</name>
    <dbReference type="NCBI Taxonomy" id="161398"/>
    <lineage>
        <taxon>Bacteria</taxon>
        <taxon>Pseudomonadati</taxon>
        <taxon>Pseudomonadota</taxon>
        <taxon>Gammaproteobacteria</taxon>
        <taxon>Alteromonadales</taxon>
        <taxon>Pseudoalteromonadaceae</taxon>
        <taxon>Pseudoalteromonas</taxon>
    </lineage>
</organism>
<keyword evidence="1" id="KW-1133">Transmembrane helix</keyword>
<dbReference type="PATRIC" id="fig|161398.10.peg.4061"/>
<feature type="transmembrane region" description="Helical" evidence="1">
    <location>
        <begin position="43"/>
        <end position="62"/>
    </location>
</feature>
<evidence type="ECO:0000256" key="1">
    <source>
        <dbReference type="SAM" id="Phobius"/>
    </source>
</evidence>
<proteinExistence type="predicted"/>
<name>A0A0S2K819_9GAMM</name>
<dbReference type="EMBL" id="CP013188">
    <property type="protein sequence ID" value="ALO44433.1"/>
    <property type="molecule type" value="Genomic_DNA"/>
</dbReference>
<dbReference type="Proteomes" id="UP000061457">
    <property type="component" value="Chromosome II"/>
</dbReference>
<keyword evidence="1" id="KW-0812">Transmembrane</keyword>
<keyword evidence="1" id="KW-0472">Membrane</keyword>
<dbReference type="AlphaFoldDB" id="A0A0S2K819"/>
<dbReference type="STRING" id="161398.PP2015_3965"/>
<feature type="transmembrane region" description="Helical" evidence="1">
    <location>
        <begin position="92"/>
        <end position="113"/>
    </location>
</feature>
<evidence type="ECO:0000313" key="2">
    <source>
        <dbReference type="EMBL" id="ALO44433.1"/>
    </source>
</evidence>
<feature type="transmembrane region" description="Helical" evidence="1">
    <location>
        <begin position="20"/>
        <end position="37"/>
    </location>
</feature>
<protein>
    <submittedName>
        <fullName evidence="2">Uncharacterized protein</fullName>
    </submittedName>
</protein>
<sequence>MKMQEAHLANFNKIFIEKAGWIMAGSSLALLGLIMVFNSSVLALTLGASIGLFIGMICPFLWQKNFQFLNLLLVNFLFILPSVYLTNSTEQVHVTFQFILTVIAVSALCWFVFKSKLVVFLKIKKEGY</sequence>
<accession>A0A0S2K819</accession>
<feature type="transmembrane region" description="Helical" evidence="1">
    <location>
        <begin position="69"/>
        <end position="86"/>
    </location>
</feature>
<dbReference type="KEGG" id="pphe:PP2015_3965"/>
<evidence type="ECO:0000313" key="3">
    <source>
        <dbReference type="Proteomes" id="UP000061457"/>
    </source>
</evidence>
<gene>
    <name evidence="2" type="ORF">PP2015_3965</name>
</gene>
<reference evidence="2 3" key="1">
    <citation type="submission" date="2015-11" db="EMBL/GenBank/DDBJ databases">
        <authorList>
            <person name="Zhang Y."/>
            <person name="Guo Z."/>
        </authorList>
    </citation>
    <scope>NUCLEOTIDE SEQUENCE [LARGE SCALE GENOMIC DNA]</scope>
    <source>
        <strain evidence="2 3">KCTC 12086</strain>
    </source>
</reference>